<protein>
    <recommendedName>
        <fullName evidence="5">Lipoprotein</fullName>
    </recommendedName>
</protein>
<evidence type="ECO:0000313" key="3">
    <source>
        <dbReference type="EMBL" id="GAA2233932.1"/>
    </source>
</evidence>
<name>A0ABN3DJY4_9ACTN</name>
<feature type="compositionally biased region" description="Low complexity" evidence="1">
    <location>
        <begin position="27"/>
        <end position="54"/>
    </location>
</feature>
<keyword evidence="2" id="KW-0732">Signal</keyword>
<feature type="region of interest" description="Disordered" evidence="1">
    <location>
        <begin position="27"/>
        <end position="72"/>
    </location>
</feature>
<dbReference type="EMBL" id="BAAATR010000004">
    <property type="protein sequence ID" value="GAA2233932.1"/>
    <property type="molecule type" value="Genomic_DNA"/>
</dbReference>
<organism evidence="3 4">
    <name type="scientific">Kitasatospora cystarginea</name>
    <dbReference type="NCBI Taxonomy" id="58350"/>
    <lineage>
        <taxon>Bacteria</taxon>
        <taxon>Bacillati</taxon>
        <taxon>Actinomycetota</taxon>
        <taxon>Actinomycetes</taxon>
        <taxon>Kitasatosporales</taxon>
        <taxon>Streptomycetaceae</taxon>
        <taxon>Kitasatospora</taxon>
    </lineage>
</organism>
<reference evidence="3 4" key="1">
    <citation type="journal article" date="2019" name="Int. J. Syst. Evol. Microbiol.">
        <title>The Global Catalogue of Microorganisms (GCM) 10K type strain sequencing project: providing services to taxonomists for standard genome sequencing and annotation.</title>
        <authorList>
            <consortium name="The Broad Institute Genomics Platform"/>
            <consortium name="The Broad Institute Genome Sequencing Center for Infectious Disease"/>
            <person name="Wu L."/>
            <person name="Ma J."/>
        </authorList>
    </citation>
    <scope>NUCLEOTIDE SEQUENCE [LARGE SCALE GENOMIC DNA]</scope>
    <source>
        <strain evidence="3 4">JCM 7356</strain>
    </source>
</reference>
<evidence type="ECO:0008006" key="5">
    <source>
        <dbReference type="Google" id="ProtNLM"/>
    </source>
</evidence>
<sequence length="264" mass="26308">MSRTTLVAASAALLVVLGTLTACDPSADPAASASSAAPAPAGSAADSPAAAPSGKAVPAPSQNTGAGATDGVPASAWTASNGVPMAAQYHWGSLAAAAKAVGNPKFEFEQLCLTPRDPSNDLADWKGPAAQATVNSGRNVADWQVQQTIVHFPGTSSGGAQMAHALFRGLADELNACGKSAKGATVKVTSTGGDAGNSDLAATVTVPESGGGSYTLHQYLSLTGRTVTELALWSDHPTHPWSAPADTAVLKSLEAPLCSAFKDC</sequence>
<feature type="signal peptide" evidence="2">
    <location>
        <begin position="1"/>
        <end position="22"/>
    </location>
</feature>
<comment type="caution">
    <text evidence="3">The sequence shown here is derived from an EMBL/GenBank/DDBJ whole genome shotgun (WGS) entry which is preliminary data.</text>
</comment>
<dbReference type="RefSeq" id="WP_344635275.1">
    <property type="nucleotide sequence ID" value="NZ_BAAATR010000004.1"/>
</dbReference>
<accession>A0ABN3DJY4</accession>
<feature type="chain" id="PRO_5047321970" description="Lipoprotein" evidence="2">
    <location>
        <begin position="23"/>
        <end position="264"/>
    </location>
</feature>
<evidence type="ECO:0000256" key="1">
    <source>
        <dbReference type="SAM" id="MobiDB-lite"/>
    </source>
</evidence>
<gene>
    <name evidence="3" type="ORF">GCM10010430_13300</name>
</gene>
<keyword evidence="4" id="KW-1185">Reference proteome</keyword>
<proteinExistence type="predicted"/>
<dbReference type="PROSITE" id="PS51257">
    <property type="entry name" value="PROKAR_LIPOPROTEIN"/>
    <property type="match status" value="1"/>
</dbReference>
<evidence type="ECO:0000313" key="4">
    <source>
        <dbReference type="Proteomes" id="UP001500305"/>
    </source>
</evidence>
<dbReference type="Proteomes" id="UP001500305">
    <property type="component" value="Unassembled WGS sequence"/>
</dbReference>
<evidence type="ECO:0000256" key="2">
    <source>
        <dbReference type="SAM" id="SignalP"/>
    </source>
</evidence>